<protein>
    <submittedName>
        <fullName evidence="3">Aminodeoxychorismate/anthranilate synthase component II</fullName>
    </submittedName>
</protein>
<dbReference type="PROSITE" id="PS51273">
    <property type="entry name" value="GATASE_TYPE_1"/>
    <property type="match status" value="1"/>
</dbReference>
<sequence length="190" mass="21174">MILIIDNYDSFTYNLFQQISMLGKDVKVVRNDAITIEEIQKMSPEAIILSPGPGTPAEAGITVNVIKELYQKFPILGICLGHQSIGYAFGANIVQAQMIMHGKLSPLQYEPTGLFAHLDGVIQVMRYHSLVIEEPSLHSDFNIIATASDDEEIMAIQHKKYPLYGLQFHPESIGTKEGSRMMQAFFESIA</sequence>
<dbReference type="EMBL" id="MECQ01000001">
    <property type="protein sequence ID" value="ODV57017.1"/>
    <property type="molecule type" value="Genomic_DNA"/>
</dbReference>
<name>A0A1E4R967_9BACI</name>
<organism evidence="3 4">
    <name type="scientific">Lysinibacillus fusiformis</name>
    <dbReference type="NCBI Taxonomy" id="28031"/>
    <lineage>
        <taxon>Bacteria</taxon>
        <taxon>Bacillati</taxon>
        <taxon>Bacillota</taxon>
        <taxon>Bacilli</taxon>
        <taxon>Bacillales</taxon>
        <taxon>Bacillaceae</taxon>
        <taxon>Lysinibacillus</taxon>
    </lineage>
</organism>
<dbReference type="PRINTS" id="PR00099">
    <property type="entry name" value="CPSGATASE"/>
</dbReference>
<dbReference type="GO" id="GO:0005829">
    <property type="term" value="C:cytosol"/>
    <property type="evidence" value="ECO:0007669"/>
    <property type="project" value="TreeGrafter"/>
</dbReference>
<evidence type="ECO:0000313" key="3">
    <source>
        <dbReference type="EMBL" id="ODV57017.1"/>
    </source>
</evidence>
<dbReference type="AlphaFoldDB" id="A0A1E4R967"/>
<dbReference type="NCBIfam" id="TIGR00566">
    <property type="entry name" value="trpG_papA"/>
    <property type="match status" value="1"/>
</dbReference>
<comment type="caution">
    <text evidence="3">The sequence shown here is derived from an EMBL/GenBank/DDBJ whole genome shotgun (WGS) entry which is preliminary data.</text>
</comment>
<dbReference type="PRINTS" id="PR00097">
    <property type="entry name" value="ANTSNTHASEII"/>
</dbReference>
<dbReference type="RefSeq" id="WP_069481964.1">
    <property type="nucleotide sequence ID" value="NZ_KV766182.1"/>
</dbReference>
<reference evidence="3 4" key="1">
    <citation type="submission" date="2016-09" db="EMBL/GenBank/DDBJ databases">
        <title>Draft genome sequence of the soil isolate, Lysinibacillus fusiformis M5, a potential hypoxanthine producer.</title>
        <authorList>
            <person name="Gallegos-Monterrosa R."/>
            <person name="Maroti G."/>
            <person name="Balint B."/>
            <person name="Kovacs A.T."/>
        </authorList>
    </citation>
    <scope>NUCLEOTIDE SEQUENCE [LARGE SCALE GENOMIC DNA]</scope>
    <source>
        <strain evidence="3 4">M5</strain>
    </source>
</reference>
<dbReference type="Gene3D" id="3.40.50.880">
    <property type="match status" value="1"/>
</dbReference>
<dbReference type="PANTHER" id="PTHR43418">
    <property type="entry name" value="MULTIFUNCTIONAL TRYPTOPHAN BIOSYNTHESIS PROTEIN-RELATED"/>
    <property type="match status" value="1"/>
</dbReference>
<dbReference type="GO" id="GO:0004049">
    <property type="term" value="F:anthranilate synthase activity"/>
    <property type="evidence" value="ECO:0007669"/>
    <property type="project" value="TreeGrafter"/>
</dbReference>
<dbReference type="InterPro" id="IPR029062">
    <property type="entry name" value="Class_I_gatase-like"/>
</dbReference>
<proteinExistence type="predicted"/>
<dbReference type="GO" id="GO:0000162">
    <property type="term" value="P:L-tryptophan biosynthetic process"/>
    <property type="evidence" value="ECO:0007669"/>
    <property type="project" value="TreeGrafter"/>
</dbReference>
<dbReference type="InterPro" id="IPR017926">
    <property type="entry name" value="GATASE"/>
</dbReference>
<dbReference type="CDD" id="cd01743">
    <property type="entry name" value="GATase1_Anthranilate_Synthase"/>
    <property type="match status" value="1"/>
</dbReference>
<dbReference type="FunFam" id="3.40.50.880:FF:000003">
    <property type="entry name" value="Anthranilate synthase component II"/>
    <property type="match status" value="1"/>
</dbReference>
<evidence type="ECO:0000256" key="1">
    <source>
        <dbReference type="ARBA" id="ARBA00022962"/>
    </source>
</evidence>
<gene>
    <name evidence="3" type="ORF">BG258_14455</name>
</gene>
<dbReference type="PANTHER" id="PTHR43418:SF4">
    <property type="entry name" value="MULTIFUNCTIONAL TRYPTOPHAN BIOSYNTHESIS PROTEIN"/>
    <property type="match status" value="1"/>
</dbReference>
<dbReference type="PRINTS" id="PR00096">
    <property type="entry name" value="GATASE"/>
</dbReference>
<feature type="domain" description="Glutamine amidotransferase" evidence="2">
    <location>
        <begin position="3"/>
        <end position="187"/>
    </location>
</feature>
<dbReference type="InterPro" id="IPR050472">
    <property type="entry name" value="Anth_synth/Amidotransfase"/>
</dbReference>
<accession>A0A1E4R967</accession>
<dbReference type="Pfam" id="PF00117">
    <property type="entry name" value="GATase"/>
    <property type="match status" value="1"/>
</dbReference>
<dbReference type="InterPro" id="IPR006221">
    <property type="entry name" value="TrpG/PapA_dom"/>
</dbReference>
<evidence type="ECO:0000259" key="2">
    <source>
        <dbReference type="Pfam" id="PF00117"/>
    </source>
</evidence>
<dbReference type="Proteomes" id="UP000094784">
    <property type="component" value="Unassembled WGS sequence"/>
</dbReference>
<evidence type="ECO:0000313" key="4">
    <source>
        <dbReference type="Proteomes" id="UP000094784"/>
    </source>
</evidence>
<dbReference type="OrthoDB" id="9804328at2"/>
<keyword evidence="1" id="KW-0315">Glutamine amidotransferase</keyword>
<dbReference type="SUPFAM" id="SSF52317">
    <property type="entry name" value="Class I glutamine amidotransferase-like"/>
    <property type="match status" value="1"/>
</dbReference>